<evidence type="ECO:0000313" key="1">
    <source>
        <dbReference type="EMBL" id="ERF66978.1"/>
    </source>
</evidence>
<dbReference type="EMBL" id="AOST01000037">
    <property type="protein sequence ID" value="ERF66978.1"/>
    <property type="molecule type" value="Genomic_DNA"/>
</dbReference>
<organism evidence="1 2">
    <name type="scientific">Cutibacterium granulosum TM11</name>
    <dbReference type="NCBI Taxonomy" id="1292373"/>
    <lineage>
        <taxon>Bacteria</taxon>
        <taxon>Bacillati</taxon>
        <taxon>Actinomycetota</taxon>
        <taxon>Actinomycetes</taxon>
        <taxon>Propionibacteriales</taxon>
        <taxon>Propionibacteriaceae</taxon>
        <taxon>Cutibacterium</taxon>
    </lineage>
</organism>
<accession>A0ACB4UPI5</accession>
<comment type="caution">
    <text evidence="1">The sequence shown here is derived from an EMBL/GenBank/DDBJ whole genome shotgun (WGS) entry which is preliminary data.</text>
</comment>
<dbReference type="Proteomes" id="UP000053711">
    <property type="component" value="Unassembled WGS sequence"/>
</dbReference>
<keyword evidence="2" id="KW-1185">Reference proteome</keyword>
<reference evidence="1 2" key="1">
    <citation type="journal article" date="2013" name="BMC Genomics">
        <title>Comparative genomics reveals distinct host-interacting traits of three major human-associated propionibacteria.</title>
        <authorList>
            <person name="Mak T.N."/>
            <person name="Schmid M."/>
            <person name="Brzuszkiewicz E."/>
            <person name="Zeng G."/>
            <person name="Meyer R."/>
            <person name="Sfanos K.S."/>
            <person name="Brinkmann V."/>
            <person name="Meyer T.F."/>
            <person name="Bruggemann H."/>
        </authorList>
    </citation>
    <scope>NUCLEOTIDE SEQUENCE [LARGE SCALE GENOMIC DNA]</scope>
    <source>
        <strain evidence="1 2">TM11</strain>
    </source>
</reference>
<name>A0ACB4UPI5_9ACTN</name>
<evidence type="ECO:0000313" key="2">
    <source>
        <dbReference type="Proteomes" id="UP000053711"/>
    </source>
</evidence>
<sequence>MARRTAGDDLTESIIDVDVSNEMENSFLEYAYSVIYSRALPDARDGLKPVQRRILYSMDDMNVRPDRPHVKSARVVGQVMGQLHPHGDAAIYDALVRLAQPWSMRLPLADGHGNFGSLDAGPAAMRYTECRMAPAALAMVEGLGEDTVDFVPNYDGKATEPGVLPAAFPNLLVNGASGIAVGMATNIPPHNLVEVIAALKYLLKNPAADLDKIMRYIPGPDLPTGGSIIGLDGVKSAYTSGRGTFRIRARATIEKVSPRRQGIVVTELPYTVGPEKIIAQIKTLVQSKKLTGIADVKDLTDLKNGTRLVIEIKNGFNPEAVLERLYKMTKLQDSFAINTVALVEGQPRTLGLLELLNVYLDHRLEVTLRRTKFRLGKAEERLHLIEGLLLAIVDIDEVIAIIRSSDDTASARERLMKAFDLDEPQANYILDMQLRRLTKFSRIELESEKDQLSSQIAEYTGIVTSDDELRKVVADELTAVSKKYGTPRRTVLLGSTGITATDVPLEVPDEPCWILMSATGHLARIDTTDPLPPDGPRADHDVITSATRTTTRGEFGVITSAGRLIRARAIDLVSLPATATAPSTSGGSSLTDLIDLDAGERALAVVSLDGDGPELALGTRHGVVKRVNPELLSRDCWEIITLKGDDEVVGAVQTHGDVGELCLITRGAALLHFPLASVRSQGRLGGGVTGMRSADPVIWAGVVADPDSVVVTVAGNDATSGATGSVKVTAFGAYPGKGRGTKGMRCHRFLKGETALVQAWAGARPAVACSPKGRPVELPEVDSRRDGSGNSVAASILAISTRCWSHPTASDPGAAEKNDAMGAQPRSTADSTISIDDPSSPDTASGLGNDGPTQRTRHETEQPDLFDE</sequence>
<protein>
    <submittedName>
        <fullName evidence="1">DNA topoisomerase IV subunit A</fullName>
    </submittedName>
</protein>
<gene>
    <name evidence="1" type="ORF">H640_03743</name>
</gene>
<proteinExistence type="predicted"/>